<reference evidence="3 4" key="1">
    <citation type="submission" date="2024-10" db="EMBL/GenBank/DDBJ databases">
        <title>Updated reference genomes for cyclostephanoid diatoms.</title>
        <authorList>
            <person name="Roberts W.R."/>
            <person name="Alverson A.J."/>
        </authorList>
    </citation>
    <scope>NUCLEOTIDE SEQUENCE [LARGE SCALE GENOMIC DNA]</scope>
    <source>
        <strain evidence="3 4">AJA010-31</strain>
    </source>
</reference>
<feature type="compositionally biased region" description="Low complexity" evidence="1">
    <location>
        <begin position="557"/>
        <end position="566"/>
    </location>
</feature>
<dbReference type="CDD" id="cd00030">
    <property type="entry name" value="C2"/>
    <property type="match status" value="2"/>
</dbReference>
<dbReference type="PANTHER" id="PTHR45761">
    <property type="entry name" value="EXTENDED SYNAPTOTAGMIN-LIKE PROTEIN 2, ISOFORM C"/>
    <property type="match status" value="1"/>
</dbReference>
<feature type="compositionally biased region" description="Polar residues" evidence="1">
    <location>
        <begin position="533"/>
        <end position="543"/>
    </location>
</feature>
<dbReference type="SMART" id="SM00239">
    <property type="entry name" value="C2"/>
    <property type="match status" value="2"/>
</dbReference>
<dbReference type="InterPro" id="IPR035892">
    <property type="entry name" value="C2_domain_sf"/>
</dbReference>
<dbReference type="PANTHER" id="PTHR45761:SF1">
    <property type="entry name" value="EXTENDED SYNAPTOTAGMIN-LIKE PROTEIN 2, ISOFORM C"/>
    <property type="match status" value="1"/>
</dbReference>
<dbReference type="InterPro" id="IPR000008">
    <property type="entry name" value="C2_dom"/>
</dbReference>
<feature type="compositionally biased region" description="Basic residues" evidence="1">
    <location>
        <begin position="570"/>
        <end position="580"/>
    </location>
</feature>
<sequence>MGMPIDLGTYDYLETYRPPEGMLRIGVIQGRGFHILKKLIVNDIPDIYATISLGASNPFRNSTKYNSLNPNWERETQDFILYDWDQKIYVSVFDEDKGPMDPDDLLGKGEITAKDLFENDGRAELALTLDGKETGAYVTVSAEMFHLSKDTTSLSLPEFDGKHKLCGLLTIIVTKAFDIPLPKEDCATMVKVVYGKSYPHQETFWTGTVADYPGIDAQNPLFDMAFHVPITSAMLETEIEAAAAAMQISQAGPNGSPPKSSPTNKRSVRNSVIGMLSRSSGLKDSNFIEMTLIDGDGANGTKGHGELGTISITHQELMNARDHTITETRAIGEGGAKLEFKVILSGIRSEEESDLSDIDASEKDDLLDSVNGNREGQTVMLTALRGRGFPIHKRGALKKNDVPDIYLAVPQLSWKTSVVKDDTMPQWNESKLFTATNTAKKIRVDAYDKNSKSKDDYIGTAKFSLGQLLRKRTMEMELMNGSEPTNSFVTMQCVVRSTQNGESNDLLGPLLSASAPASFAPFNLELDTGMNGDDQSMTNQTVGSSFSKSSSRRKLLRSTSLSSPKSFAKSFRRSKGKRNKLNGPIAEATVQNNFYWRVASYDAED</sequence>
<organism evidence="3 4">
    <name type="scientific">Cyclotella atomus</name>
    <dbReference type="NCBI Taxonomy" id="382360"/>
    <lineage>
        <taxon>Eukaryota</taxon>
        <taxon>Sar</taxon>
        <taxon>Stramenopiles</taxon>
        <taxon>Ochrophyta</taxon>
        <taxon>Bacillariophyta</taxon>
        <taxon>Coscinodiscophyceae</taxon>
        <taxon>Thalassiosirophycidae</taxon>
        <taxon>Stephanodiscales</taxon>
        <taxon>Stephanodiscaceae</taxon>
        <taxon>Cyclotella</taxon>
    </lineage>
</organism>
<dbReference type="AlphaFoldDB" id="A0ABD3P8B2"/>
<feature type="domain" description="C2" evidence="2">
    <location>
        <begin position="2"/>
        <end position="127"/>
    </location>
</feature>
<proteinExistence type="predicted"/>
<keyword evidence="4" id="KW-1185">Reference proteome</keyword>
<evidence type="ECO:0000259" key="2">
    <source>
        <dbReference type="PROSITE" id="PS50004"/>
    </source>
</evidence>
<feature type="region of interest" description="Disordered" evidence="1">
    <location>
        <begin position="530"/>
        <end position="582"/>
    </location>
</feature>
<dbReference type="InterPro" id="IPR051634">
    <property type="entry name" value="Extended_Synaptotagmin"/>
</dbReference>
<feature type="region of interest" description="Disordered" evidence="1">
    <location>
        <begin position="249"/>
        <end position="268"/>
    </location>
</feature>
<feature type="domain" description="C2" evidence="2">
    <location>
        <begin position="362"/>
        <end position="478"/>
    </location>
</feature>
<dbReference type="Proteomes" id="UP001530400">
    <property type="component" value="Unassembled WGS sequence"/>
</dbReference>
<protein>
    <recommendedName>
        <fullName evidence="2">C2 domain-containing protein</fullName>
    </recommendedName>
</protein>
<comment type="caution">
    <text evidence="3">The sequence shown here is derived from an EMBL/GenBank/DDBJ whole genome shotgun (WGS) entry which is preliminary data.</text>
</comment>
<evidence type="ECO:0000313" key="3">
    <source>
        <dbReference type="EMBL" id="KAL3783678.1"/>
    </source>
</evidence>
<dbReference type="Pfam" id="PF00168">
    <property type="entry name" value="C2"/>
    <property type="match status" value="2"/>
</dbReference>
<evidence type="ECO:0000256" key="1">
    <source>
        <dbReference type="SAM" id="MobiDB-lite"/>
    </source>
</evidence>
<gene>
    <name evidence="3" type="ORF">ACHAWO_008836</name>
</gene>
<dbReference type="SUPFAM" id="SSF49562">
    <property type="entry name" value="C2 domain (Calcium/lipid-binding domain, CaLB)"/>
    <property type="match status" value="2"/>
</dbReference>
<accession>A0ABD3P8B2</accession>
<dbReference type="EMBL" id="JALLPJ020000755">
    <property type="protein sequence ID" value="KAL3783678.1"/>
    <property type="molecule type" value="Genomic_DNA"/>
</dbReference>
<evidence type="ECO:0000313" key="4">
    <source>
        <dbReference type="Proteomes" id="UP001530400"/>
    </source>
</evidence>
<dbReference type="PROSITE" id="PS50004">
    <property type="entry name" value="C2"/>
    <property type="match status" value="2"/>
</dbReference>
<name>A0ABD3P8B2_9STRA</name>
<dbReference type="Gene3D" id="2.60.40.150">
    <property type="entry name" value="C2 domain"/>
    <property type="match status" value="2"/>
</dbReference>